<dbReference type="SUPFAM" id="SSF56601">
    <property type="entry name" value="beta-lactamase/transpeptidase-like"/>
    <property type="match status" value="1"/>
</dbReference>
<keyword evidence="4" id="KW-1185">Reference proteome</keyword>
<keyword evidence="1" id="KW-0378">Hydrolase</keyword>
<dbReference type="EMBL" id="AP018365">
    <property type="protein sequence ID" value="BBA97080.1"/>
    <property type="molecule type" value="Genomic_DNA"/>
</dbReference>
<dbReference type="AlphaFoldDB" id="A0A7U3UMP5"/>
<dbReference type="Pfam" id="PF00144">
    <property type="entry name" value="Beta-lactamase"/>
    <property type="match status" value="1"/>
</dbReference>
<evidence type="ECO:0000313" key="3">
    <source>
        <dbReference type="EMBL" id="BBA97080.1"/>
    </source>
</evidence>
<dbReference type="InterPro" id="IPR050789">
    <property type="entry name" value="Diverse_Enzym_Activities"/>
</dbReference>
<proteinExistence type="predicted"/>
<reference evidence="3 4" key="1">
    <citation type="journal article" date="2010" name="J. Bacteriol.">
        <title>Biochemical characterization of a novel indole prenyltransferase from Streptomyces sp. SN-593.</title>
        <authorList>
            <person name="Takahashi S."/>
            <person name="Takagi H."/>
            <person name="Toyoda A."/>
            <person name="Uramoto M."/>
            <person name="Nogawa T."/>
            <person name="Ueki M."/>
            <person name="Sakaki Y."/>
            <person name="Osada H."/>
        </authorList>
    </citation>
    <scope>NUCLEOTIDE SEQUENCE [LARGE SCALE GENOMIC DNA]</scope>
    <source>
        <strain evidence="3 4">SN-593</strain>
    </source>
</reference>
<dbReference type="Proteomes" id="UP000595703">
    <property type="component" value="Chromosome"/>
</dbReference>
<sequence>MAPPLSRGSCPEARLDTDELHRIVPGLTAWLAPGNDPDRPHPWCAGAVVVAGRGPVVALHEAVGWAVRYAGYDEHADRGVELPREQWVPARPDTVFDLASVTKLFTAVVAVRQIERGVLRPDAPVASYAPELTAAAAHGVTLRHLLTHTSGLRPELPLYDEPDAAARAARLAAEEPLTPPGAVRTYSDLNLLLLQTVLERTAGSGIDRLVAEHVTEPLGMADTRFNPPASWLPRIAATEDQRRPWGKLDRGMVHGAVHDENAHAMGGVAGHAGLFSTGWDLAVFCRAVLDAAAGASDALLTPAGAGLLLGGARAGAGAGANAGAGAGGVLDGAPLGFERDQPWFMGELAGRGAVGHTGFTGTGLVLDPATDTFLVLLTNSVHPVRNWREGSGPRAEAATRLARAVR</sequence>
<evidence type="ECO:0000313" key="4">
    <source>
        <dbReference type="Proteomes" id="UP000595703"/>
    </source>
</evidence>
<accession>A0A7U3UMP5</accession>
<dbReference type="InterPro" id="IPR012338">
    <property type="entry name" value="Beta-lactam/transpept-like"/>
</dbReference>
<dbReference type="KEGG" id="arev:RVR_2653"/>
<organism evidence="3 4">
    <name type="scientific">Actinacidiphila reveromycinica</name>
    <dbReference type="NCBI Taxonomy" id="659352"/>
    <lineage>
        <taxon>Bacteria</taxon>
        <taxon>Bacillati</taxon>
        <taxon>Actinomycetota</taxon>
        <taxon>Actinomycetes</taxon>
        <taxon>Kitasatosporales</taxon>
        <taxon>Streptomycetaceae</taxon>
        <taxon>Actinacidiphila</taxon>
    </lineage>
</organism>
<dbReference type="PANTHER" id="PTHR43283:SF11">
    <property type="entry name" value="BETA-LACTAMASE-RELATED DOMAIN-CONTAINING PROTEIN"/>
    <property type="match status" value="1"/>
</dbReference>
<name>A0A7U3UMP5_9ACTN</name>
<reference evidence="3 4" key="2">
    <citation type="journal article" date="2011" name="J. Antibiot.">
        <title>Furaquinocins I and J: novel polyketide isoprenoid hybrid compounds from Streptomyces reveromyceticus SN-593.</title>
        <authorList>
            <person name="Panthee S."/>
            <person name="Takahashi S."/>
            <person name="Takagi H."/>
            <person name="Nogawa T."/>
            <person name="Oowada E."/>
            <person name="Uramoto M."/>
            <person name="Osada H."/>
        </authorList>
    </citation>
    <scope>NUCLEOTIDE SEQUENCE [LARGE SCALE GENOMIC DNA]</scope>
    <source>
        <strain evidence="3 4">SN-593</strain>
    </source>
</reference>
<protein>
    <submittedName>
        <fullName evidence="3">Putative beta-lactamase</fullName>
    </submittedName>
</protein>
<gene>
    <name evidence="3" type="ORF">RVR_2653</name>
</gene>
<dbReference type="RefSeq" id="WP_202233412.1">
    <property type="nucleotide sequence ID" value="NZ_AP018365.1"/>
</dbReference>
<dbReference type="GO" id="GO:0016787">
    <property type="term" value="F:hydrolase activity"/>
    <property type="evidence" value="ECO:0007669"/>
    <property type="project" value="UniProtKB-KW"/>
</dbReference>
<reference evidence="3 4" key="3">
    <citation type="journal article" date="2011" name="Nat. Chem. Biol.">
        <title>Reveromycin A biosynthesis uses RevG and RevJ for stereospecific spiroacetal formation.</title>
        <authorList>
            <person name="Takahashi S."/>
            <person name="Toyoda A."/>
            <person name="Sekiyama Y."/>
            <person name="Takagi H."/>
            <person name="Nogawa T."/>
            <person name="Uramoto M."/>
            <person name="Suzuki R."/>
            <person name="Koshino H."/>
            <person name="Kumano T."/>
            <person name="Panthee S."/>
            <person name="Dairi T."/>
            <person name="Ishikawa J."/>
            <person name="Ikeda H."/>
            <person name="Sakaki Y."/>
            <person name="Osada H."/>
        </authorList>
    </citation>
    <scope>NUCLEOTIDE SEQUENCE [LARGE SCALE GENOMIC DNA]</scope>
    <source>
        <strain evidence="3 4">SN-593</strain>
    </source>
</reference>
<dbReference type="Gene3D" id="3.40.710.10">
    <property type="entry name" value="DD-peptidase/beta-lactamase superfamily"/>
    <property type="match status" value="1"/>
</dbReference>
<evidence type="ECO:0000256" key="1">
    <source>
        <dbReference type="ARBA" id="ARBA00022801"/>
    </source>
</evidence>
<evidence type="ECO:0000259" key="2">
    <source>
        <dbReference type="Pfam" id="PF00144"/>
    </source>
</evidence>
<dbReference type="InterPro" id="IPR001466">
    <property type="entry name" value="Beta-lactam-related"/>
</dbReference>
<dbReference type="PANTHER" id="PTHR43283">
    <property type="entry name" value="BETA-LACTAMASE-RELATED"/>
    <property type="match status" value="1"/>
</dbReference>
<reference evidence="3 4" key="4">
    <citation type="journal article" date="2020" name="Sci. Rep.">
        <title>beta-carboline chemical signals induce reveromycin production through a LuxR family regulator in Streptomyces sp. SN-593.</title>
        <authorList>
            <person name="Panthee S."/>
            <person name="Kito N."/>
            <person name="Hayashi T."/>
            <person name="Shimizu T."/>
            <person name="Ishikawa J."/>
            <person name="Hamamoto H."/>
            <person name="Osada H."/>
            <person name="Takahashi S."/>
        </authorList>
    </citation>
    <scope>NUCLEOTIDE SEQUENCE [LARGE SCALE GENOMIC DNA]</scope>
    <source>
        <strain evidence="3 4">SN-593</strain>
    </source>
</reference>
<feature type="domain" description="Beta-lactamase-related" evidence="2">
    <location>
        <begin position="63"/>
        <end position="396"/>
    </location>
</feature>